<evidence type="ECO:0000313" key="4">
    <source>
        <dbReference type="EMBL" id="KAL1504645.1"/>
    </source>
</evidence>
<dbReference type="PANTHER" id="PTHR46518">
    <property type="entry name" value="COILED-COIL DOMAIN-CONTAINING PROTEIN 151"/>
    <property type="match status" value="1"/>
</dbReference>
<dbReference type="GO" id="GO:0036158">
    <property type="term" value="P:outer dynein arm assembly"/>
    <property type="evidence" value="ECO:0007669"/>
    <property type="project" value="InterPro"/>
</dbReference>
<proteinExistence type="predicted"/>
<keyword evidence="1 2" id="KW-0175">Coiled coil</keyword>
<evidence type="ECO:0000256" key="1">
    <source>
        <dbReference type="ARBA" id="ARBA00023054"/>
    </source>
</evidence>
<dbReference type="GO" id="GO:0097542">
    <property type="term" value="C:ciliary tip"/>
    <property type="evidence" value="ECO:0007669"/>
    <property type="project" value="TreeGrafter"/>
</dbReference>
<dbReference type="EMBL" id="JBGBPQ010000019">
    <property type="protein sequence ID" value="KAL1504645.1"/>
    <property type="molecule type" value="Genomic_DNA"/>
</dbReference>
<organism evidence="4 5">
    <name type="scientific">Prymnesium parvum</name>
    <name type="common">Toxic golden alga</name>
    <dbReference type="NCBI Taxonomy" id="97485"/>
    <lineage>
        <taxon>Eukaryota</taxon>
        <taxon>Haptista</taxon>
        <taxon>Haptophyta</taxon>
        <taxon>Prymnesiophyceae</taxon>
        <taxon>Prymnesiales</taxon>
        <taxon>Prymnesiaceae</taxon>
        <taxon>Prymnesium</taxon>
    </lineage>
</organism>
<name>A0AB34IRF9_PRYPA</name>
<keyword evidence="5" id="KW-1185">Reference proteome</keyword>
<sequence length="607" mass="67620">MSSRISSGHKGGPATLTYPCTAQSHVQPMGSLKLGQVFEPEPSAGPTKRSDIGDESLSYASQQMPRLSECQLKAQHDAYLCEVREKKAELARQADLIRQLDLVPDQNAAEVLGLQHPVAVLEASRDEVQAQLDHVEAQMGRAADYSMVLQHILHRTNREKVKLVVGVQELRKEGAALEQDFSELQLLSAEARGAASQSLSFLHETRRSLQRNKELYARRIAERKRMHDEIGRMALQQAHRQVKRGALPVSSVLSAGKDLHAGEEDKLRRMLVATRMSSLVLLQGKDEQVEQVSRYEAAFLKMARAAGSNDAQVIISKFLGRDEMRARLQYEREDTREEHARLEEEVRRLHTRMAEMQHSLVHPHQSEAAVRDVESAYSRARIILQKREREVADAHDLAFLAYNGCSALLSQLTHALKSVSDAGFSEPSSPNLSNGVPNETAMNRLLEQLENALETMVHAIETSGDFSSLSKSHADVSRCETKPAMCQRDTQLSLTSTGDAMMHKDPNIRVMPFHEDDTDGEEPEESQAQRRGLKLIIGAKEDDVRTREKLKKEADERVRRHFAKVKAREGAVYSAGTNGRGCCSLPSQASLRLGSEASMLSVVTHKS</sequence>
<dbReference type="Proteomes" id="UP001515480">
    <property type="component" value="Unassembled WGS sequence"/>
</dbReference>
<accession>A0AB34IRF9</accession>
<reference evidence="4 5" key="1">
    <citation type="journal article" date="2024" name="Science">
        <title>Giant polyketide synthase enzymes in the biosynthesis of giant marine polyether toxins.</title>
        <authorList>
            <person name="Fallon T.R."/>
            <person name="Shende V.V."/>
            <person name="Wierzbicki I.H."/>
            <person name="Pendleton A.L."/>
            <person name="Watervoot N.F."/>
            <person name="Auber R.P."/>
            <person name="Gonzalez D.J."/>
            <person name="Wisecaver J.H."/>
            <person name="Moore B.S."/>
        </authorList>
    </citation>
    <scope>NUCLEOTIDE SEQUENCE [LARGE SCALE GENOMIC DNA]</scope>
    <source>
        <strain evidence="4 5">12B1</strain>
    </source>
</reference>
<dbReference type="GO" id="GO:0035253">
    <property type="term" value="C:ciliary rootlet"/>
    <property type="evidence" value="ECO:0007669"/>
    <property type="project" value="TreeGrafter"/>
</dbReference>
<evidence type="ECO:0000259" key="3">
    <source>
        <dbReference type="Pfam" id="PF21773"/>
    </source>
</evidence>
<evidence type="ECO:0000256" key="2">
    <source>
        <dbReference type="SAM" id="Coils"/>
    </source>
</evidence>
<dbReference type="Pfam" id="PF21773">
    <property type="entry name" value="ODAD1_CC"/>
    <property type="match status" value="1"/>
</dbReference>
<dbReference type="PANTHER" id="PTHR46518:SF1">
    <property type="entry name" value="OUTER DYNEIN ARM-DOCKING COMPLEX SUBUNIT 3"/>
    <property type="match status" value="1"/>
</dbReference>
<dbReference type="InterPro" id="IPR049258">
    <property type="entry name" value="ODAD1_CC"/>
</dbReference>
<dbReference type="AlphaFoldDB" id="A0AB34IRF9"/>
<evidence type="ECO:0000313" key="5">
    <source>
        <dbReference type="Proteomes" id="UP001515480"/>
    </source>
</evidence>
<feature type="domain" description="ODAD1 central coiled coil region" evidence="3">
    <location>
        <begin position="284"/>
        <end position="419"/>
    </location>
</feature>
<feature type="coiled-coil region" evidence="2">
    <location>
        <begin position="325"/>
        <end position="359"/>
    </location>
</feature>
<protein>
    <recommendedName>
        <fullName evidence="3">ODAD1 central coiled coil region domain-containing protein</fullName>
    </recommendedName>
</protein>
<dbReference type="GO" id="GO:0036064">
    <property type="term" value="C:ciliary basal body"/>
    <property type="evidence" value="ECO:0007669"/>
    <property type="project" value="TreeGrafter"/>
</dbReference>
<dbReference type="InterPro" id="IPR033192">
    <property type="entry name" value="ODAD3"/>
</dbReference>
<comment type="caution">
    <text evidence="4">The sequence shown here is derived from an EMBL/GenBank/DDBJ whole genome shotgun (WGS) entry which is preliminary data.</text>
</comment>
<dbReference type="GO" id="GO:0003341">
    <property type="term" value="P:cilium movement"/>
    <property type="evidence" value="ECO:0007669"/>
    <property type="project" value="InterPro"/>
</dbReference>
<gene>
    <name evidence="4" type="ORF">AB1Y20_008427</name>
</gene>